<dbReference type="RefSeq" id="WP_015868445.1">
    <property type="nucleotide sequence ID" value="NC_012785.1"/>
</dbReference>
<name>C5CI08_KOSOT</name>
<proteinExistence type="predicted"/>
<protein>
    <recommendedName>
        <fullName evidence="5">Copper-sensing transcriptional repressor CsoR</fullName>
    </recommendedName>
    <alternativeName>
        <fullName evidence="6">Copper-sensitive operon repressor</fullName>
    </alternativeName>
</protein>
<dbReference type="GO" id="GO:0045892">
    <property type="term" value="P:negative regulation of DNA-templated transcription"/>
    <property type="evidence" value="ECO:0007669"/>
    <property type="project" value="UniProtKB-ARBA"/>
</dbReference>
<dbReference type="PANTHER" id="PTHR33677:SF4">
    <property type="entry name" value="COPPER-SENSING TRANSCRIPTIONAL REPRESSOR CSOR"/>
    <property type="match status" value="1"/>
</dbReference>
<evidence type="ECO:0000256" key="1">
    <source>
        <dbReference type="ARBA" id="ARBA00004496"/>
    </source>
</evidence>
<evidence type="ECO:0000313" key="7">
    <source>
        <dbReference type="EMBL" id="ACR79787.1"/>
    </source>
</evidence>
<dbReference type="InterPro" id="IPR003735">
    <property type="entry name" value="Metal_Tscrpt_repr"/>
</dbReference>
<dbReference type="Pfam" id="PF02583">
    <property type="entry name" value="Trns_repr_metal"/>
    <property type="match status" value="1"/>
</dbReference>
<dbReference type="PANTHER" id="PTHR33677">
    <property type="entry name" value="TRANSCRIPTIONAL REPRESSOR FRMR-RELATED"/>
    <property type="match status" value="1"/>
</dbReference>
<dbReference type="AlphaFoldDB" id="C5CI08"/>
<dbReference type="KEGG" id="kol:Kole_1085"/>
<dbReference type="EMBL" id="CP001634">
    <property type="protein sequence ID" value="ACR79787.1"/>
    <property type="molecule type" value="Genomic_DNA"/>
</dbReference>
<accession>C5CI08</accession>
<evidence type="ECO:0000256" key="2">
    <source>
        <dbReference type="ARBA" id="ARBA00011738"/>
    </source>
</evidence>
<reference evidence="7 8" key="1">
    <citation type="submission" date="2009-06" db="EMBL/GenBank/DDBJ databases">
        <title>Complete sequence of Thermotogales bacterium TBF 19.5.1.</title>
        <authorList>
            <consortium name="US DOE Joint Genome Institute"/>
            <person name="Lucas S."/>
            <person name="Copeland A."/>
            <person name="Lapidus A."/>
            <person name="Glavina del Rio T."/>
            <person name="Tice H."/>
            <person name="Bruce D."/>
            <person name="Goodwin L."/>
            <person name="Pitluck S."/>
            <person name="Chertkov O."/>
            <person name="Brettin T."/>
            <person name="Detter J.C."/>
            <person name="Han C."/>
            <person name="Schmutz J."/>
            <person name="Larimer F."/>
            <person name="Land M."/>
            <person name="Hauser L."/>
            <person name="Kyrpides N."/>
            <person name="Ovchinnikova G."/>
            <person name="Noll K."/>
        </authorList>
    </citation>
    <scope>NUCLEOTIDE SEQUENCE [LARGE SCALE GENOMIC DNA]</scope>
    <source>
        <strain evidence="8">ATCC BAA-1733 / DSM 21960 / TBF 19.5.1</strain>
    </source>
</reference>
<sequence>MDYSKHEHPKHFKALKVLKTARGQIDGIIKMIEEERYCVDISTQLLAVIALLKRANIEIINKHVETCVREAVESGEVEEKLEELEMLMKYIGKTF</sequence>
<dbReference type="eggNOG" id="COG1937">
    <property type="taxonomic scope" value="Bacteria"/>
</dbReference>
<organism evidence="7 8">
    <name type="scientific">Kosmotoga olearia (strain ATCC BAA-1733 / DSM 21960 / TBF 19.5.1)</name>
    <dbReference type="NCBI Taxonomy" id="521045"/>
    <lineage>
        <taxon>Bacteria</taxon>
        <taxon>Thermotogati</taxon>
        <taxon>Thermotogota</taxon>
        <taxon>Thermotogae</taxon>
        <taxon>Kosmotogales</taxon>
        <taxon>Kosmotogaceae</taxon>
        <taxon>Kosmotoga</taxon>
    </lineage>
</organism>
<keyword evidence="3" id="KW-0963">Cytoplasm</keyword>
<dbReference type="STRING" id="521045.Kole_1085"/>
<dbReference type="InterPro" id="IPR038390">
    <property type="entry name" value="Metal_Tscrpt_repr_sf"/>
</dbReference>
<keyword evidence="4" id="KW-0479">Metal-binding</keyword>
<comment type="subunit">
    <text evidence="2">Homodimer.</text>
</comment>
<evidence type="ECO:0000256" key="6">
    <source>
        <dbReference type="ARBA" id="ARBA00041544"/>
    </source>
</evidence>
<dbReference type="Proteomes" id="UP000002382">
    <property type="component" value="Chromosome"/>
</dbReference>
<dbReference type="GO" id="GO:0003677">
    <property type="term" value="F:DNA binding"/>
    <property type="evidence" value="ECO:0007669"/>
    <property type="project" value="InterPro"/>
</dbReference>
<evidence type="ECO:0000256" key="5">
    <source>
        <dbReference type="ARBA" id="ARBA00039938"/>
    </source>
</evidence>
<dbReference type="OrthoDB" id="9811244at2"/>
<dbReference type="GO" id="GO:0046872">
    <property type="term" value="F:metal ion binding"/>
    <property type="evidence" value="ECO:0007669"/>
    <property type="project" value="UniProtKB-KW"/>
</dbReference>
<keyword evidence="8" id="KW-1185">Reference proteome</keyword>
<evidence type="ECO:0000313" key="8">
    <source>
        <dbReference type="Proteomes" id="UP000002382"/>
    </source>
</evidence>
<dbReference type="CDD" id="cd10159">
    <property type="entry name" value="CsoR-like_DUF156_2"/>
    <property type="match status" value="1"/>
</dbReference>
<dbReference type="HOGENOM" id="CLU_130332_2_2_0"/>
<comment type="subcellular location">
    <subcellularLocation>
        <location evidence="1">Cytoplasm</location>
    </subcellularLocation>
</comment>
<evidence type="ECO:0000256" key="3">
    <source>
        <dbReference type="ARBA" id="ARBA00022490"/>
    </source>
</evidence>
<gene>
    <name evidence="7" type="ordered locus">Kole_1085</name>
</gene>
<reference evidence="7 8" key="2">
    <citation type="journal article" date="2011" name="J. Bacteriol.">
        <title>Genome Sequence of Kosmotoga olearia Strain TBF 19.5.1, a Thermophilic Bacterium with a Wide Growth Temperature Range, Isolated from the Troll B Oil Platform in the North Sea.</title>
        <authorList>
            <person name="Swithers K.S."/>
            <person name="Dipippo J.L."/>
            <person name="Bruce D.C."/>
            <person name="Detter C."/>
            <person name="Tapia R."/>
            <person name="Han S."/>
            <person name="Goodwin L.A."/>
            <person name="Han J."/>
            <person name="Woyke T."/>
            <person name="Pitluck S."/>
            <person name="Pennacchio L."/>
            <person name="Nolan M."/>
            <person name="Mikhailova N."/>
            <person name="Land M.L."/>
            <person name="Nesbo C.L."/>
            <person name="Gogarten J.P."/>
            <person name="Noll K.M."/>
        </authorList>
    </citation>
    <scope>NUCLEOTIDE SEQUENCE [LARGE SCALE GENOMIC DNA]</scope>
    <source>
        <strain evidence="8">ATCC BAA-1733 / DSM 21960 / TBF 19.5.1</strain>
    </source>
</reference>
<dbReference type="Gene3D" id="1.20.58.1000">
    <property type="entry name" value="Metal-sensitive repressor, helix protomer"/>
    <property type="match status" value="1"/>
</dbReference>
<evidence type="ECO:0000256" key="4">
    <source>
        <dbReference type="ARBA" id="ARBA00022723"/>
    </source>
</evidence>
<dbReference type="GO" id="GO:0005737">
    <property type="term" value="C:cytoplasm"/>
    <property type="evidence" value="ECO:0007669"/>
    <property type="project" value="UniProtKB-SubCell"/>
</dbReference>